<dbReference type="PANTHER" id="PTHR11956">
    <property type="entry name" value="ARGINYL-TRNA SYNTHETASE"/>
    <property type="match status" value="1"/>
</dbReference>
<dbReference type="EC" id="6.1.1.19" evidence="2"/>
<dbReference type="SUPFAM" id="SSF52374">
    <property type="entry name" value="Nucleotidylyl transferase"/>
    <property type="match status" value="1"/>
</dbReference>
<evidence type="ECO:0000256" key="1">
    <source>
        <dbReference type="ARBA" id="ARBA00005594"/>
    </source>
</evidence>
<evidence type="ECO:0000256" key="4">
    <source>
        <dbReference type="ARBA" id="ARBA00022741"/>
    </source>
</evidence>
<accession>A0ABM0SQ90</accession>
<evidence type="ECO:0000256" key="9">
    <source>
        <dbReference type="RuleBase" id="RU363038"/>
    </source>
</evidence>
<dbReference type="InterPro" id="IPR014729">
    <property type="entry name" value="Rossmann-like_a/b/a_fold"/>
</dbReference>
<protein>
    <recommendedName>
        <fullName evidence="2">arginine--tRNA ligase</fullName>
        <ecNumber evidence="2">6.1.1.19</ecNumber>
    </recommendedName>
</protein>
<sequence length="265" mass="30305">MQKSAWLRYRLNEEKADWIIYVTDAGQREHFVKLFKAARKAGWLPTNDTTYPRASHVGFGAVLGGDGRRFNSHYAETFSLVGLLDVAKYYSKRALIERGKDKEWTPKELDETAEAVGYGALKFADLKNNRLTSYSFSYDQMLRDKGKTAVYLLYAHARICSIIRKSGKDIDELKTAGKLVFDHADERALGLHLLRFSETVEEACTKLLPHVLSEYLYGLSEQYSRFYNNCQVIGSKEETSRLLLCEATTIVMRKCFHLLGITPVY</sequence>
<evidence type="ECO:0000256" key="5">
    <source>
        <dbReference type="ARBA" id="ARBA00022840"/>
    </source>
</evidence>
<name>A0ABM0SQ90_CAMSA</name>
<evidence type="ECO:0000256" key="8">
    <source>
        <dbReference type="ARBA" id="ARBA00049339"/>
    </source>
</evidence>
<keyword evidence="4 9" id="KW-0547">Nucleotide-binding</keyword>
<dbReference type="InterPro" id="IPR008909">
    <property type="entry name" value="DALR_anticod-bd"/>
</dbReference>
<dbReference type="Pfam" id="PF05746">
    <property type="entry name" value="DALR_1"/>
    <property type="match status" value="1"/>
</dbReference>
<reference evidence="11" key="1">
    <citation type="journal article" date="2014" name="Nat. Commun.">
        <title>The emerging biofuel crop Camelina sativa retains a highly undifferentiated hexaploid genome structure.</title>
        <authorList>
            <person name="Kagale S."/>
            <person name="Koh C."/>
            <person name="Nixon J."/>
            <person name="Bollina V."/>
            <person name="Clarke W.E."/>
            <person name="Tuteja R."/>
            <person name="Spillane C."/>
            <person name="Robinson S.J."/>
            <person name="Links M.G."/>
            <person name="Clarke C."/>
            <person name="Higgins E.E."/>
            <person name="Huebert T."/>
            <person name="Sharpe A.G."/>
            <person name="Parkin I.A."/>
        </authorList>
    </citation>
    <scope>NUCLEOTIDE SEQUENCE [LARGE SCALE GENOMIC DNA]</scope>
    <source>
        <strain evidence="11">cv. DH55</strain>
    </source>
</reference>
<evidence type="ECO:0000256" key="3">
    <source>
        <dbReference type="ARBA" id="ARBA00022598"/>
    </source>
</evidence>
<dbReference type="Gene3D" id="1.10.730.10">
    <property type="entry name" value="Isoleucyl-tRNA Synthetase, Domain 1"/>
    <property type="match status" value="1"/>
</dbReference>
<dbReference type="SUPFAM" id="SSF47323">
    <property type="entry name" value="Anticodon-binding domain of a subclass of class I aminoacyl-tRNA synthetases"/>
    <property type="match status" value="1"/>
</dbReference>
<dbReference type="Gene3D" id="3.40.50.620">
    <property type="entry name" value="HUPs"/>
    <property type="match status" value="1"/>
</dbReference>
<dbReference type="PANTHER" id="PTHR11956:SF5">
    <property type="entry name" value="ARGININE--TRNA LIGASE, CYTOPLASMIC"/>
    <property type="match status" value="1"/>
</dbReference>
<evidence type="ECO:0000313" key="11">
    <source>
        <dbReference type="Proteomes" id="UP000694864"/>
    </source>
</evidence>
<evidence type="ECO:0000256" key="7">
    <source>
        <dbReference type="ARBA" id="ARBA00023146"/>
    </source>
</evidence>
<dbReference type="RefSeq" id="XP_010414534.1">
    <property type="nucleotide sequence ID" value="XM_010416232.1"/>
</dbReference>
<reference evidence="12" key="2">
    <citation type="submission" date="2025-08" db="UniProtKB">
        <authorList>
            <consortium name="RefSeq"/>
        </authorList>
    </citation>
    <scope>IDENTIFICATION</scope>
    <source>
        <tissue evidence="12">Leaf</tissue>
    </source>
</reference>
<keyword evidence="11" id="KW-1185">Reference proteome</keyword>
<feature type="domain" description="DALR anticodon binding" evidence="10">
    <location>
        <begin position="152"/>
        <end position="263"/>
    </location>
</feature>
<keyword evidence="5 9" id="KW-0067">ATP-binding</keyword>
<dbReference type="InterPro" id="IPR009080">
    <property type="entry name" value="tRNAsynth_Ia_anticodon-bd"/>
</dbReference>
<comment type="similarity">
    <text evidence="1 9">Belongs to the class-I aminoacyl-tRNA synthetase family.</text>
</comment>
<dbReference type="GeneID" id="104700692"/>
<dbReference type="Pfam" id="PF00750">
    <property type="entry name" value="tRNA-synt_1d"/>
    <property type="match status" value="1"/>
</dbReference>
<comment type="catalytic activity">
    <reaction evidence="8">
        <text>tRNA(Arg) + L-arginine + ATP = L-arginyl-tRNA(Arg) + AMP + diphosphate</text>
        <dbReference type="Rhea" id="RHEA:20301"/>
        <dbReference type="Rhea" id="RHEA-COMP:9658"/>
        <dbReference type="Rhea" id="RHEA-COMP:9673"/>
        <dbReference type="ChEBI" id="CHEBI:30616"/>
        <dbReference type="ChEBI" id="CHEBI:32682"/>
        <dbReference type="ChEBI" id="CHEBI:33019"/>
        <dbReference type="ChEBI" id="CHEBI:78442"/>
        <dbReference type="ChEBI" id="CHEBI:78513"/>
        <dbReference type="ChEBI" id="CHEBI:456215"/>
        <dbReference type="EC" id="6.1.1.19"/>
    </reaction>
</comment>
<dbReference type="Proteomes" id="UP000694864">
    <property type="component" value="Chromosome 7"/>
</dbReference>
<evidence type="ECO:0000256" key="2">
    <source>
        <dbReference type="ARBA" id="ARBA00012837"/>
    </source>
</evidence>
<evidence type="ECO:0000313" key="12">
    <source>
        <dbReference type="RefSeq" id="XP_010414534.1"/>
    </source>
</evidence>
<evidence type="ECO:0000259" key="10">
    <source>
        <dbReference type="SMART" id="SM00836"/>
    </source>
</evidence>
<dbReference type="SMART" id="SM00836">
    <property type="entry name" value="DALR_1"/>
    <property type="match status" value="1"/>
</dbReference>
<proteinExistence type="inferred from homology"/>
<keyword evidence="3 9" id="KW-0436">Ligase</keyword>
<keyword evidence="6 9" id="KW-0648">Protein biosynthesis</keyword>
<dbReference type="InterPro" id="IPR001278">
    <property type="entry name" value="Arg-tRNA-ligase"/>
</dbReference>
<gene>
    <name evidence="12" type="primary">LOC104700692</name>
</gene>
<dbReference type="InterPro" id="IPR035684">
    <property type="entry name" value="ArgRS_core"/>
</dbReference>
<organism evidence="11 12">
    <name type="scientific">Camelina sativa</name>
    <name type="common">False flax</name>
    <name type="synonym">Myagrum sativum</name>
    <dbReference type="NCBI Taxonomy" id="90675"/>
    <lineage>
        <taxon>Eukaryota</taxon>
        <taxon>Viridiplantae</taxon>
        <taxon>Streptophyta</taxon>
        <taxon>Embryophyta</taxon>
        <taxon>Tracheophyta</taxon>
        <taxon>Spermatophyta</taxon>
        <taxon>Magnoliopsida</taxon>
        <taxon>eudicotyledons</taxon>
        <taxon>Gunneridae</taxon>
        <taxon>Pentapetalae</taxon>
        <taxon>rosids</taxon>
        <taxon>malvids</taxon>
        <taxon>Brassicales</taxon>
        <taxon>Brassicaceae</taxon>
        <taxon>Camelineae</taxon>
        <taxon>Camelina</taxon>
    </lineage>
</organism>
<keyword evidence="7 9" id="KW-0030">Aminoacyl-tRNA synthetase</keyword>
<evidence type="ECO:0000256" key="6">
    <source>
        <dbReference type="ARBA" id="ARBA00022917"/>
    </source>
</evidence>